<feature type="chain" id="PRO_5019828294" evidence="2">
    <location>
        <begin position="28"/>
        <end position="94"/>
    </location>
</feature>
<dbReference type="OrthoDB" id="1886938at2759"/>
<keyword evidence="4" id="KW-1185">Reference proteome</keyword>
<proteinExistence type="inferred from homology"/>
<dbReference type="EMBL" id="RDQH01000343">
    <property type="protein sequence ID" value="RXH68574.1"/>
    <property type="molecule type" value="Genomic_DNA"/>
</dbReference>
<organism evidence="3 4">
    <name type="scientific">Malus domestica</name>
    <name type="common">Apple</name>
    <name type="synonym">Pyrus malus</name>
    <dbReference type="NCBI Taxonomy" id="3750"/>
    <lineage>
        <taxon>Eukaryota</taxon>
        <taxon>Viridiplantae</taxon>
        <taxon>Streptophyta</taxon>
        <taxon>Embryophyta</taxon>
        <taxon>Tracheophyta</taxon>
        <taxon>Spermatophyta</taxon>
        <taxon>Magnoliopsida</taxon>
        <taxon>eudicotyledons</taxon>
        <taxon>Gunneridae</taxon>
        <taxon>Pentapetalae</taxon>
        <taxon>rosids</taxon>
        <taxon>fabids</taxon>
        <taxon>Rosales</taxon>
        <taxon>Rosaceae</taxon>
        <taxon>Amygdaloideae</taxon>
        <taxon>Maleae</taxon>
        <taxon>Malus</taxon>
    </lineage>
</organism>
<name>A0A498HE67_MALDO</name>
<keyword evidence="2" id="KW-0732">Signal</keyword>
<accession>A0A498HE67</accession>
<dbReference type="PANTHER" id="PTHR23201">
    <property type="entry name" value="EXTENSIN, PROLINE-RICH PROTEIN"/>
    <property type="match status" value="1"/>
</dbReference>
<dbReference type="Pfam" id="PF02704">
    <property type="entry name" value="GASA"/>
    <property type="match status" value="1"/>
</dbReference>
<reference evidence="3 4" key="1">
    <citation type="submission" date="2018-10" db="EMBL/GenBank/DDBJ databases">
        <title>A high-quality apple genome assembly.</title>
        <authorList>
            <person name="Hu J."/>
        </authorList>
    </citation>
    <scope>NUCLEOTIDE SEQUENCE [LARGE SCALE GENOMIC DNA]</scope>
    <source>
        <strain evidence="4">cv. HFTH1</strain>
        <tissue evidence="3">Young leaf</tissue>
    </source>
</reference>
<evidence type="ECO:0000313" key="3">
    <source>
        <dbReference type="EMBL" id="RXH68574.1"/>
    </source>
</evidence>
<evidence type="ECO:0000313" key="4">
    <source>
        <dbReference type="Proteomes" id="UP000290289"/>
    </source>
</evidence>
<comment type="similarity">
    <text evidence="1">Belongs to the GASA family.</text>
</comment>
<gene>
    <name evidence="3" type="ORF">DVH24_030907</name>
</gene>
<sequence>MAGRSSTSVLLLVSLLLLLAFSHVAEAYKTLPQSACTPRCKNRCSATSHKKPCMFFCEKCCAKCKCVPPGVVGNKQMCPCYNNWKTQEGRPKCP</sequence>
<dbReference type="Proteomes" id="UP000290289">
    <property type="component" value="Chromosome 17"/>
</dbReference>
<dbReference type="SMR" id="A0A498HE67"/>
<dbReference type="Gramene" id="mRNA:MD17G0221500">
    <property type="protein sequence ID" value="mRNA:MD17G0221500"/>
    <property type="gene ID" value="MD17G0221500"/>
</dbReference>
<dbReference type="PANTHER" id="PTHR23201:SF60">
    <property type="entry name" value="GIBBERELLIN-REGULATED PROTEIN 5"/>
    <property type="match status" value="1"/>
</dbReference>
<dbReference type="InterPro" id="IPR003854">
    <property type="entry name" value="GASA"/>
</dbReference>
<evidence type="ECO:0000256" key="2">
    <source>
        <dbReference type="SAM" id="SignalP"/>
    </source>
</evidence>
<dbReference type="KEGG" id="mdm:103417426"/>
<dbReference type="AlphaFoldDB" id="A0A498HE67"/>
<comment type="caution">
    <text evidence="3">The sequence shown here is derived from an EMBL/GenBank/DDBJ whole genome shotgun (WGS) entry which is preliminary data.</text>
</comment>
<feature type="signal peptide" evidence="2">
    <location>
        <begin position="1"/>
        <end position="27"/>
    </location>
</feature>
<evidence type="ECO:0000256" key="1">
    <source>
        <dbReference type="ARBA" id="ARBA00010582"/>
    </source>
</evidence>
<protein>
    <submittedName>
        <fullName evidence="3">Uncharacterized protein</fullName>
    </submittedName>
</protein>